<dbReference type="AlphaFoldDB" id="A0A448Z8W3"/>
<evidence type="ECO:0000313" key="3">
    <source>
        <dbReference type="EMBL" id="VEU38446.1"/>
    </source>
</evidence>
<dbReference type="InterPro" id="IPR036291">
    <property type="entry name" value="NAD(P)-bd_dom_sf"/>
</dbReference>
<dbReference type="Pfam" id="PF00106">
    <property type="entry name" value="adh_short"/>
    <property type="match status" value="1"/>
</dbReference>
<organism evidence="3 4">
    <name type="scientific">Pseudo-nitzschia multistriata</name>
    <dbReference type="NCBI Taxonomy" id="183589"/>
    <lineage>
        <taxon>Eukaryota</taxon>
        <taxon>Sar</taxon>
        <taxon>Stramenopiles</taxon>
        <taxon>Ochrophyta</taxon>
        <taxon>Bacillariophyta</taxon>
        <taxon>Bacillariophyceae</taxon>
        <taxon>Bacillariophycidae</taxon>
        <taxon>Bacillariales</taxon>
        <taxon>Bacillariaceae</taxon>
        <taxon>Pseudo-nitzschia</taxon>
    </lineage>
</organism>
<dbReference type="InterPro" id="IPR002347">
    <property type="entry name" value="SDR_fam"/>
</dbReference>
<sequence>MEESVRLLSCSREESKPLTIVVTGCNSGIGIEACKLLRLTSPRSRLFLVARNRERALRAADEIASLIAEPENTDDSNLCYSNEFHRHEEKEHNDGFEGYKKTIFPMVCDHSSFDSVRKFCEEMKNQLKALSEMEGHHIGIDVLCLNAAVLLAEDAKAQFTKDNLELTIQTNHFSPFLIANELLNFMNDGARVVVTSSGLHAFQSFGSFEGVINPETGKIQHGFEMITGCSFDYKKCYAISKLCNVSFCLELNQRLRKRNAKAICFSPGLIPSSGLFKHQTRWHDTVLKKLGMGVVDSQSWGGALLAWMAISDMAYREGGCYWRAPLGISRRGGKIPDDLYLESLNEEATNRKNRETLWEISSVLTGSAYHPINTPEEDLQERNQAR</sequence>
<dbReference type="EMBL" id="CAACVS010000169">
    <property type="protein sequence ID" value="VEU38446.1"/>
    <property type="molecule type" value="Genomic_DNA"/>
</dbReference>
<keyword evidence="4" id="KW-1185">Reference proteome</keyword>
<dbReference type="Proteomes" id="UP000291116">
    <property type="component" value="Unassembled WGS sequence"/>
</dbReference>
<evidence type="ECO:0000313" key="4">
    <source>
        <dbReference type="Proteomes" id="UP000291116"/>
    </source>
</evidence>
<dbReference type="Gene3D" id="3.40.50.720">
    <property type="entry name" value="NAD(P)-binding Rossmann-like Domain"/>
    <property type="match status" value="1"/>
</dbReference>
<dbReference type="OrthoDB" id="191139at2759"/>
<protein>
    <recommendedName>
        <fullName evidence="5">Ketoreductase (KR) domain-containing protein</fullName>
    </recommendedName>
</protein>
<dbReference type="PANTHER" id="PTHR24320">
    <property type="entry name" value="RETINOL DEHYDROGENASE"/>
    <property type="match status" value="1"/>
</dbReference>
<evidence type="ECO:0000256" key="1">
    <source>
        <dbReference type="ARBA" id="ARBA00006484"/>
    </source>
</evidence>
<name>A0A448Z8W3_9STRA</name>
<gene>
    <name evidence="3" type="ORF">PSNMU_V1.4_AUG-EV-PASAV3_0052660</name>
</gene>
<accession>A0A448Z8W3</accession>
<keyword evidence="2" id="KW-0560">Oxidoreductase</keyword>
<evidence type="ECO:0008006" key="5">
    <source>
        <dbReference type="Google" id="ProtNLM"/>
    </source>
</evidence>
<evidence type="ECO:0000256" key="2">
    <source>
        <dbReference type="ARBA" id="ARBA00023002"/>
    </source>
</evidence>
<dbReference type="GO" id="GO:0016491">
    <property type="term" value="F:oxidoreductase activity"/>
    <property type="evidence" value="ECO:0007669"/>
    <property type="project" value="UniProtKB-KW"/>
</dbReference>
<reference evidence="3 4" key="1">
    <citation type="submission" date="2019-01" db="EMBL/GenBank/DDBJ databases">
        <authorList>
            <person name="Ferrante I. M."/>
        </authorList>
    </citation>
    <scope>NUCLEOTIDE SEQUENCE [LARGE SCALE GENOMIC DNA]</scope>
    <source>
        <strain evidence="3 4">B856</strain>
    </source>
</reference>
<proteinExistence type="inferred from homology"/>
<dbReference type="SUPFAM" id="SSF51735">
    <property type="entry name" value="NAD(P)-binding Rossmann-fold domains"/>
    <property type="match status" value="1"/>
</dbReference>
<comment type="similarity">
    <text evidence="1">Belongs to the short-chain dehydrogenases/reductases (SDR) family.</text>
</comment>
<dbReference type="PANTHER" id="PTHR24320:SF152">
    <property type="entry name" value="SHORT-CHAIN DEHYDROGENASE_REDUCTASE FAMILY PROTEIN"/>
    <property type="match status" value="1"/>
</dbReference>